<dbReference type="GO" id="GO:0030286">
    <property type="term" value="C:dynein complex"/>
    <property type="evidence" value="ECO:0007669"/>
    <property type="project" value="InterPro"/>
</dbReference>
<dbReference type="GO" id="GO:0007018">
    <property type="term" value="P:microtubule-based movement"/>
    <property type="evidence" value="ECO:0007669"/>
    <property type="project" value="InterPro"/>
</dbReference>
<name>A0A0R3SS81_HYMDI</name>
<accession>A0A0R3SS81</accession>
<evidence type="ECO:0000259" key="1">
    <source>
        <dbReference type="Pfam" id="PF18199"/>
    </source>
</evidence>
<dbReference type="Gene3D" id="3.10.490.20">
    <property type="match status" value="1"/>
</dbReference>
<reference evidence="4" key="1">
    <citation type="submission" date="2017-02" db="UniProtKB">
        <authorList>
            <consortium name="WormBaseParasite"/>
        </authorList>
    </citation>
    <scope>IDENTIFICATION</scope>
</reference>
<dbReference type="GO" id="GO:0051959">
    <property type="term" value="F:dynein light intermediate chain binding"/>
    <property type="evidence" value="ECO:0007669"/>
    <property type="project" value="InterPro"/>
</dbReference>
<evidence type="ECO:0000313" key="2">
    <source>
        <dbReference type="EMBL" id="VDL60441.1"/>
    </source>
</evidence>
<proteinExistence type="predicted"/>
<dbReference type="Pfam" id="PF18199">
    <property type="entry name" value="Dynein_C"/>
    <property type="match status" value="1"/>
</dbReference>
<dbReference type="EMBL" id="UYSG01011032">
    <property type="protein sequence ID" value="VDL60441.1"/>
    <property type="molecule type" value="Genomic_DNA"/>
</dbReference>
<protein>
    <submittedName>
        <fullName evidence="4">Dynein_C domain-containing protein</fullName>
    </submittedName>
</protein>
<sequence>MLTKLPPSYVPYQVQERLRALGALKPMNIFLRQEVQRMDKVIKMVLDTLTDLRLAIDGTVVMNEDLRDALDCIYDARVPSSWTKNSWDSSTLGFWFTELLERNTQFSTWLERGRPSSFWMTGFFNPQGFLTAMRQEISRSHEGWSLDSAVLSSQVTKFSADEIHEPPSEGVYVCGLFIEGAAWDRKAGRLIEARPKILYEPMPVVHLFAIQEKKKPVAETRPSYNCPIYRKPKRTGLMYVTSLDLNCTKNPDHWIKRSVALLCDTK</sequence>
<dbReference type="PANTHER" id="PTHR46961:SF19">
    <property type="entry name" value="DYNEIN HEAVY CHAIN 5, AXONEMAL"/>
    <property type="match status" value="1"/>
</dbReference>
<dbReference type="GO" id="GO:0045505">
    <property type="term" value="F:dynein intermediate chain binding"/>
    <property type="evidence" value="ECO:0007669"/>
    <property type="project" value="InterPro"/>
</dbReference>
<dbReference type="FunFam" id="3.10.490.20:FF:000010">
    <property type="entry name" value="Dynein heavy chain, putative"/>
    <property type="match status" value="1"/>
</dbReference>
<organism evidence="4">
    <name type="scientific">Hymenolepis diminuta</name>
    <name type="common">Rat tapeworm</name>
    <dbReference type="NCBI Taxonomy" id="6216"/>
    <lineage>
        <taxon>Eukaryota</taxon>
        <taxon>Metazoa</taxon>
        <taxon>Spiralia</taxon>
        <taxon>Lophotrochozoa</taxon>
        <taxon>Platyhelminthes</taxon>
        <taxon>Cestoda</taxon>
        <taxon>Eucestoda</taxon>
        <taxon>Cyclophyllidea</taxon>
        <taxon>Hymenolepididae</taxon>
        <taxon>Hymenolepis</taxon>
    </lineage>
</organism>
<dbReference type="WBParaSite" id="HDID_0000812501-mRNA-1">
    <property type="protein sequence ID" value="HDID_0000812501-mRNA-1"/>
    <property type="gene ID" value="HDID_0000812501"/>
</dbReference>
<gene>
    <name evidence="2" type="ORF">HDID_LOCUS8123</name>
</gene>
<dbReference type="STRING" id="6216.A0A0R3SS81"/>
<dbReference type="Proteomes" id="UP000274504">
    <property type="component" value="Unassembled WGS sequence"/>
</dbReference>
<dbReference type="AlphaFoldDB" id="A0A0R3SS81"/>
<feature type="domain" description="Dynein heavy chain C-terminal" evidence="1">
    <location>
        <begin position="1"/>
        <end position="263"/>
    </location>
</feature>
<dbReference type="OrthoDB" id="10251809at2759"/>
<dbReference type="PANTHER" id="PTHR46961">
    <property type="entry name" value="DYNEIN HEAVY CHAIN 1, AXONEMAL-LIKE PROTEIN"/>
    <property type="match status" value="1"/>
</dbReference>
<dbReference type="InterPro" id="IPR043160">
    <property type="entry name" value="Dynein_C_barrel"/>
</dbReference>
<reference evidence="2 3" key="2">
    <citation type="submission" date="2018-11" db="EMBL/GenBank/DDBJ databases">
        <authorList>
            <consortium name="Pathogen Informatics"/>
        </authorList>
    </citation>
    <scope>NUCLEOTIDE SEQUENCE [LARGE SCALE GENOMIC DNA]</scope>
</reference>
<dbReference type="InterPro" id="IPR026983">
    <property type="entry name" value="DHC"/>
</dbReference>
<dbReference type="InterPro" id="IPR041228">
    <property type="entry name" value="Dynein_C"/>
</dbReference>
<evidence type="ECO:0000313" key="4">
    <source>
        <dbReference type="WBParaSite" id="HDID_0000812501-mRNA-1"/>
    </source>
</evidence>
<dbReference type="Gene3D" id="1.20.1270.280">
    <property type="match status" value="1"/>
</dbReference>
<evidence type="ECO:0000313" key="3">
    <source>
        <dbReference type="Proteomes" id="UP000274504"/>
    </source>
</evidence>